<keyword evidence="6 7" id="KW-0472">Membrane</keyword>
<protein>
    <submittedName>
        <fullName evidence="10">Cytosine permease</fullName>
    </submittedName>
</protein>
<dbReference type="PANTHER" id="PTHR31806:SF1">
    <property type="entry name" value="PURINE-CYTOSINE PERMEASE FCY2-RELATED"/>
    <property type="match status" value="1"/>
</dbReference>
<evidence type="ECO:0000256" key="6">
    <source>
        <dbReference type="ARBA" id="ARBA00023136"/>
    </source>
</evidence>
<comment type="caution">
    <text evidence="10">The sequence shown here is derived from an EMBL/GenBank/DDBJ whole genome shotgun (WGS) entry which is preliminary data.</text>
</comment>
<dbReference type="Proteomes" id="UP000318693">
    <property type="component" value="Unassembled WGS sequence"/>
</dbReference>
<evidence type="ECO:0000256" key="5">
    <source>
        <dbReference type="ARBA" id="ARBA00022989"/>
    </source>
</evidence>
<feature type="transmembrane region" description="Helical" evidence="9">
    <location>
        <begin position="244"/>
        <end position="263"/>
    </location>
</feature>
<evidence type="ECO:0000256" key="1">
    <source>
        <dbReference type="ARBA" id="ARBA00004141"/>
    </source>
</evidence>
<proteinExistence type="inferred from homology"/>
<keyword evidence="3 7" id="KW-0813">Transport</keyword>
<evidence type="ECO:0000313" key="10">
    <source>
        <dbReference type="EMBL" id="TRW45224.1"/>
    </source>
</evidence>
<evidence type="ECO:0000256" key="9">
    <source>
        <dbReference type="SAM" id="Phobius"/>
    </source>
</evidence>
<evidence type="ECO:0000256" key="2">
    <source>
        <dbReference type="ARBA" id="ARBA00008974"/>
    </source>
</evidence>
<dbReference type="GO" id="GO:0005886">
    <property type="term" value="C:plasma membrane"/>
    <property type="evidence" value="ECO:0007669"/>
    <property type="project" value="TreeGrafter"/>
</dbReference>
<feature type="transmembrane region" description="Helical" evidence="9">
    <location>
        <begin position="89"/>
        <end position="110"/>
    </location>
</feature>
<feature type="transmembrane region" description="Helical" evidence="9">
    <location>
        <begin position="59"/>
        <end position="83"/>
    </location>
</feature>
<feature type="transmembrane region" description="Helical" evidence="9">
    <location>
        <begin position="205"/>
        <end position="224"/>
    </location>
</feature>
<dbReference type="EMBL" id="VJXR01000027">
    <property type="protein sequence ID" value="TRW45224.1"/>
    <property type="molecule type" value="Genomic_DNA"/>
</dbReference>
<accession>A0A552WR82</accession>
<keyword evidence="5 9" id="KW-1133">Transmembrane helix</keyword>
<comment type="subcellular location">
    <subcellularLocation>
        <location evidence="1">Membrane</location>
        <topology evidence="1">Multi-pass membrane protein</topology>
    </subcellularLocation>
</comment>
<feature type="transmembrane region" description="Helical" evidence="9">
    <location>
        <begin position="474"/>
        <end position="491"/>
    </location>
</feature>
<organism evidence="10 11">
    <name type="scientific">Georgenia yuyongxinii</name>
    <dbReference type="NCBI Taxonomy" id="2589797"/>
    <lineage>
        <taxon>Bacteria</taxon>
        <taxon>Bacillati</taxon>
        <taxon>Actinomycetota</taxon>
        <taxon>Actinomycetes</taxon>
        <taxon>Micrococcales</taxon>
        <taxon>Bogoriellaceae</taxon>
        <taxon>Georgenia</taxon>
    </lineage>
</organism>
<keyword evidence="4 9" id="KW-0812">Transmembrane</keyword>
<feature type="transmembrane region" description="Helical" evidence="9">
    <location>
        <begin position="317"/>
        <end position="342"/>
    </location>
</feature>
<feature type="transmembrane region" description="Helical" evidence="9">
    <location>
        <begin position="362"/>
        <end position="384"/>
    </location>
</feature>
<evidence type="ECO:0000256" key="4">
    <source>
        <dbReference type="ARBA" id="ARBA00022692"/>
    </source>
</evidence>
<sequence length="520" mass="55712">MLRRQAGAHASERVPGAPQEGRVPAGTGPDEIDNVRRDVEETLQPIPAGQRTTKVGGQFWIWAGANIAPINWVLGALGINMGLGLWDTFTVLVIGNAIGMVVFGFFVLLGQRTGVTGMLLGRGVFGRRGNYLPAVIQGTVVIGWCAVNTWIVLDLVLALFGKIGWVDPDLANYGWKFAVAAAVMCVQVTIALFGYKAIAGFEKWTVPPTIAILIAMSIAAWFFMDIDWSYAGPASGALTGWDRIVAMSSVMTAIGVGWGLTWLPYASDYSRFVSSAVPRKKLYIASAGGQILPVLWLGLLGATLATTNGSVDPGELIVANFGSMAIPVLLLVLHGPIATNILNIYTFTVTVQSLDIRLGRRALNIGMGVATMGAVTLFVFSTDIAHSLDAWLSACVGWTSTWGAIVAVRYYLLDRKSTDFSHHFDAVGTSRLRDVDWRALVAFATGLTSAWLFMHGMIPALQGPLSDALHGLDLSWLAAGLGSGTVYYLLVRNDPTLRGAPVHAGTPTRRHSPSRSTTKR</sequence>
<dbReference type="Pfam" id="PF02133">
    <property type="entry name" value="Transp_cyt_pur"/>
    <property type="match status" value="1"/>
</dbReference>
<dbReference type="GO" id="GO:0022857">
    <property type="term" value="F:transmembrane transporter activity"/>
    <property type="evidence" value="ECO:0007669"/>
    <property type="project" value="InterPro"/>
</dbReference>
<comment type="similarity">
    <text evidence="2 7">Belongs to the purine-cytosine permease (2.A.39) family.</text>
</comment>
<gene>
    <name evidence="10" type="ORF">FJ693_10565</name>
</gene>
<name>A0A552WR82_9MICO</name>
<feature type="transmembrane region" description="Helical" evidence="9">
    <location>
        <begin position="390"/>
        <end position="412"/>
    </location>
</feature>
<reference evidence="10 11" key="1">
    <citation type="submission" date="2019-07" db="EMBL/GenBank/DDBJ databases">
        <title>Georgenia wutianyii sp. nov. and Georgenia *** sp. nov. isolated from plateau pika (Ochotona curzoniae) in the Qinghai-Tibet plateau of China.</title>
        <authorList>
            <person name="Tian Z."/>
        </authorList>
    </citation>
    <scope>NUCLEOTIDE SEQUENCE [LARGE SCALE GENOMIC DNA]</scope>
    <source>
        <strain evidence="10 11">Z446</strain>
    </source>
</reference>
<evidence type="ECO:0000256" key="8">
    <source>
        <dbReference type="SAM" id="MobiDB-lite"/>
    </source>
</evidence>
<dbReference type="CDD" id="cd11484">
    <property type="entry name" value="SLC-NCS1sbd_CobB-like"/>
    <property type="match status" value="1"/>
</dbReference>
<dbReference type="InterPro" id="IPR001248">
    <property type="entry name" value="Pur-cyt_permease"/>
</dbReference>
<keyword evidence="11" id="KW-1185">Reference proteome</keyword>
<feature type="transmembrane region" description="Helical" evidence="9">
    <location>
        <begin position="131"/>
        <end position="153"/>
    </location>
</feature>
<feature type="compositionally biased region" description="Basic residues" evidence="8">
    <location>
        <begin position="508"/>
        <end position="520"/>
    </location>
</feature>
<feature type="transmembrane region" description="Helical" evidence="9">
    <location>
        <begin position="173"/>
        <end position="193"/>
    </location>
</feature>
<feature type="transmembrane region" description="Helical" evidence="9">
    <location>
        <begin position="283"/>
        <end position="305"/>
    </location>
</feature>
<evidence type="ECO:0000313" key="11">
    <source>
        <dbReference type="Proteomes" id="UP000318693"/>
    </source>
</evidence>
<dbReference type="InterPro" id="IPR026030">
    <property type="entry name" value="Pur-cyt_permease_Fcy2/21/22"/>
</dbReference>
<evidence type="ECO:0000256" key="7">
    <source>
        <dbReference type="PIRNR" id="PIRNR002744"/>
    </source>
</evidence>
<dbReference type="AlphaFoldDB" id="A0A552WR82"/>
<evidence type="ECO:0000256" key="3">
    <source>
        <dbReference type="ARBA" id="ARBA00022448"/>
    </source>
</evidence>
<dbReference type="PANTHER" id="PTHR31806">
    <property type="entry name" value="PURINE-CYTOSINE PERMEASE FCY2-RELATED"/>
    <property type="match status" value="1"/>
</dbReference>
<dbReference type="PIRSF" id="PIRSF002744">
    <property type="entry name" value="Pur-cyt_permease"/>
    <property type="match status" value="1"/>
</dbReference>
<dbReference type="RefSeq" id="WP_143418502.1">
    <property type="nucleotide sequence ID" value="NZ_VJXR01000027.1"/>
</dbReference>
<feature type="region of interest" description="Disordered" evidence="8">
    <location>
        <begin position="500"/>
        <end position="520"/>
    </location>
</feature>
<feature type="region of interest" description="Disordered" evidence="8">
    <location>
        <begin position="1"/>
        <end position="32"/>
    </location>
</feature>
<dbReference type="Gene3D" id="1.10.4160.10">
    <property type="entry name" value="Hydantoin permease"/>
    <property type="match status" value="1"/>
</dbReference>
<feature type="transmembrane region" description="Helical" evidence="9">
    <location>
        <begin position="437"/>
        <end position="454"/>
    </location>
</feature>